<feature type="compositionally biased region" description="Gly residues" evidence="1">
    <location>
        <begin position="121"/>
        <end position="131"/>
    </location>
</feature>
<keyword evidence="3" id="KW-1185">Reference proteome</keyword>
<protein>
    <submittedName>
        <fullName evidence="2">Uncharacterized protein</fullName>
    </submittedName>
</protein>
<name>W7T5Q9_9STRA</name>
<feature type="region of interest" description="Disordered" evidence="1">
    <location>
        <begin position="104"/>
        <end position="131"/>
    </location>
</feature>
<accession>W7T5Q9</accession>
<comment type="caution">
    <text evidence="2">The sequence shown here is derived from an EMBL/GenBank/DDBJ whole genome shotgun (WGS) entry which is preliminary data.</text>
</comment>
<evidence type="ECO:0000256" key="1">
    <source>
        <dbReference type="SAM" id="MobiDB-lite"/>
    </source>
</evidence>
<sequence>YGDYYSSAGYSQHPHYGSYPSQHGSAYSDYPPSGVAGGLLLLLRAWGVRPERQRPCGGGSASALHGRGGVWRLQWEPRLALSGPRRAFIGLCSGWGGRIRATPRPACAPGASRAESPPLLGMGGGGEGISR</sequence>
<proteinExistence type="predicted"/>
<evidence type="ECO:0000313" key="3">
    <source>
        <dbReference type="Proteomes" id="UP000019335"/>
    </source>
</evidence>
<dbReference type="Proteomes" id="UP000019335">
    <property type="component" value="Unassembled WGS sequence"/>
</dbReference>
<dbReference type="AlphaFoldDB" id="W7T5Q9"/>
<organism evidence="2 3">
    <name type="scientific">Nannochloropsis gaditana</name>
    <dbReference type="NCBI Taxonomy" id="72520"/>
    <lineage>
        <taxon>Eukaryota</taxon>
        <taxon>Sar</taxon>
        <taxon>Stramenopiles</taxon>
        <taxon>Ochrophyta</taxon>
        <taxon>Eustigmatophyceae</taxon>
        <taxon>Eustigmatales</taxon>
        <taxon>Monodopsidaceae</taxon>
        <taxon>Nannochloropsis</taxon>
    </lineage>
</organism>
<dbReference type="EMBL" id="AZIL01002354">
    <property type="protein sequence ID" value="EWM21857.1"/>
    <property type="molecule type" value="Genomic_DNA"/>
</dbReference>
<feature type="non-terminal residue" evidence="2">
    <location>
        <position position="1"/>
    </location>
</feature>
<reference evidence="2 3" key="1">
    <citation type="journal article" date="2014" name="Mol. Plant">
        <title>Chromosome Scale Genome Assembly and Transcriptome Profiling of Nannochloropsis gaditana in Nitrogen Depletion.</title>
        <authorList>
            <person name="Corteggiani Carpinelli E."/>
            <person name="Telatin A."/>
            <person name="Vitulo N."/>
            <person name="Forcato C."/>
            <person name="D'Angelo M."/>
            <person name="Schiavon R."/>
            <person name="Vezzi A."/>
            <person name="Giacometti G.M."/>
            <person name="Morosinotto T."/>
            <person name="Valle G."/>
        </authorList>
    </citation>
    <scope>NUCLEOTIDE SEQUENCE [LARGE SCALE GENOMIC DNA]</scope>
    <source>
        <strain evidence="2 3">B-31</strain>
    </source>
</reference>
<evidence type="ECO:0000313" key="2">
    <source>
        <dbReference type="EMBL" id="EWM21857.1"/>
    </source>
</evidence>
<gene>
    <name evidence="2" type="ORF">Naga_100169g19</name>
</gene>